<proteinExistence type="predicted"/>
<organism evidence="1 2">
    <name type="scientific">Actinocorallia glomerata</name>
    <dbReference type="NCBI Taxonomy" id="46203"/>
    <lineage>
        <taxon>Bacteria</taxon>
        <taxon>Bacillati</taxon>
        <taxon>Actinomycetota</taxon>
        <taxon>Actinomycetes</taxon>
        <taxon>Streptosporangiales</taxon>
        <taxon>Thermomonosporaceae</taxon>
        <taxon>Actinocorallia</taxon>
    </lineage>
</organism>
<dbReference type="Proteomes" id="UP001501404">
    <property type="component" value="Unassembled WGS sequence"/>
</dbReference>
<keyword evidence="2" id="KW-1185">Reference proteome</keyword>
<comment type="caution">
    <text evidence="1">The sequence shown here is derived from an EMBL/GenBank/DDBJ whole genome shotgun (WGS) entry which is preliminary data.</text>
</comment>
<evidence type="ECO:0000313" key="2">
    <source>
        <dbReference type="Proteomes" id="UP001501404"/>
    </source>
</evidence>
<accession>A0ABP6PQ06</accession>
<sequence length="75" mass="8094">MVRCGYFSGSQDPAKWISSPAAGREPMGVCTRGFTPKGSTPMLCASGQSRSYWGTISSAVVRMWSAAWARERNSS</sequence>
<reference evidence="2" key="1">
    <citation type="journal article" date="2019" name="Int. J. Syst. Evol. Microbiol.">
        <title>The Global Catalogue of Microorganisms (GCM) 10K type strain sequencing project: providing services to taxonomists for standard genome sequencing and annotation.</title>
        <authorList>
            <consortium name="The Broad Institute Genomics Platform"/>
            <consortium name="The Broad Institute Genome Sequencing Center for Infectious Disease"/>
            <person name="Wu L."/>
            <person name="Ma J."/>
        </authorList>
    </citation>
    <scope>NUCLEOTIDE SEQUENCE [LARGE SCALE GENOMIC DNA]</scope>
    <source>
        <strain evidence="2">JCM 9376</strain>
    </source>
</reference>
<protein>
    <submittedName>
        <fullName evidence="1">Uncharacterized protein</fullName>
    </submittedName>
</protein>
<name>A0ABP6PQ06_9ACTN</name>
<gene>
    <name evidence="1" type="ORF">GCM10010467_14860</name>
</gene>
<evidence type="ECO:0000313" key="1">
    <source>
        <dbReference type="EMBL" id="GAA3180627.1"/>
    </source>
</evidence>
<dbReference type="EMBL" id="BAAAUU010000022">
    <property type="protein sequence ID" value="GAA3180627.1"/>
    <property type="molecule type" value="Genomic_DNA"/>
</dbReference>